<evidence type="ECO:0000259" key="13">
    <source>
        <dbReference type="PROSITE" id="PS50195"/>
    </source>
</evidence>
<evidence type="ECO:0000313" key="15">
    <source>
        <dbReference type="Proteomes" id="UP000271087"/>
    </source>
</evidence>
<dbReference type="GO" id="GO:0010008">
    <property type="term" value="C:endosome membrane"/>
    <property type="evidence" value="ECO:0007669"/>
    <property type="project" value="TreeGrafter"/>
</dbReference>
<evidence type="ECO:0000313" key="14">
    <source>
        <dbReference type="EMBL" id="VDK64877.1"/>
    </source>
</evidence>
<comment type="similarity">
    <text evidence="4">Belongs to the sorting nexin family.</text>
</comment>
<sequence length="449" mass="51766">MIAGDDTLNDSEDIASLKDTDGMTAVDLHLDDDSPQPSVPAKLSFTDNVDVNDPSAPSSYYSESQIEIVIKEFEKKGEGMGAYIVYKIVTTTQNMQGYRDQEYVVWRRFSDFLGLHEKLMEKYFYKGYLVPAAPEKSIAAFTRTKMNASTDDNTNNEFAERRARGLQRFCMRIARHPKLMFDCDFRDFLTMTASLPKANSTVALSGAGVKRMFKTVGDVFSKMAFHMDENDRWFEAAQQQMEDMEQNLNKLLRAVESLSSYRRELISGTDSFSKALSMLSSCEENTSLARCLSHLTETYENIDQLHGIQSDKDCALLAEGISEQLQIIYTLKELFFERVKIWQNWQAAQQNLTRKREMKARYELSGRTDKANQIVEELNSAEKAVDEVEKEFSEVSKIIREEYEMFLMGRKNDMNNMFKQYLQELLETQQQLLKYWETFAPETQSIETA</sequence>
<evidence type="ECO:0000313" key="16">
    <source>
        <dbReference type="WBParaSite" id="nOo.2.0.1.t01770-RA"/>
    </source>
</evidence>
<dbReference type="GO" id="GO:0015031">
    <property type="term" value="P:protein transport"/>
    <property type="evidence" value="ECO:0007669"/>
    <property type="project" value="UniProtKB-KW"/>
</dbReference>
<keyword evidence="15" id="KW-1185">Reference proteome</keyword>
<evidence type="ECO:0000256" key="8">
    <source>
        <dbReference type="ARBA" id="ARBA00022927"/>
    </source>
</evidence>
<protein>
    <submittedName>
        <fullName evidence="16">PX domain-containing protein</fullName>
    </submittedName>
</protein>
<keyword evidence="10" id="KW-0472">Membrane</keyword>
<dbReference type="SUPFAM" id="SSF103657">
    <property type="entry name" value="BAR/IMD domain-like"/>
    <property type="match status" value="1"/>
</dbReference>
<evidence type="ECO:0000256" key="12">
    <source>
        <dbReference type="SAM" id="MobiDB-lite"/>
    </source>
</evidence>
<evidence type="ECO:0000256" key="9">
    <source>
        <dbReference type="ARBA" id="ARBA00023034"/>
    </source>
</evidence>
<dbReference type="WBParaSite" id="nOo.2.0.1.t01770-RA">
    <property type="protein sequence ID" value="nOo.2.0.1.t01770-RA"/>
    <property type="gene ID" value="nOo.2.0.1.g01770"/>
</dbReference>
<dbReference type="Pfam" id="PF00787">
    <property type="entry name" value="PX"/>
    <property type="match status" value="1"/>
</dbReference>
<evidence type="ECO:0000256" key="1">
    <source>
        <dbReference type="ARBA" id="ARBA00004287"/>
    </source>
</evidence>
<feature type="coiled-coil region" evidence="11">
    <location>
        <begin position="371"/>
        <end position="431"/>
    </location>
</feature>
<dbReference type="InterPro" id="IPR036871">
    <property type="entry name" value="PX_dom_sf"/>
</dbReference>
<dbReference type="AlphaFoldDB" id="A0A182E1D4"/>
<evidence type="ECO:0000256" key="4">
    <source>
        <dbReference type="ARBA" id="ARBA00010883"/>
    </source>
</evidence>
<keyword evidence="7" id="KW-0597">Phosphoprotein</keyword>
<dbReference type="PROSITE" id="PS50195">
    <property type="entry name" value="PX"/>
    <property type="match status" value="1"/>
</dbReference>
<evidence type="ECO:0000256" key="7">
    <source>
        <dbReference type="ARBA" id="ARBA00022553"/>
    </source>
</evidence>
<proteinExistence type="inferred from homology"/>
<dbReference type="GO" id="GO:0098796">
    <property type="term" value="C:membrane protein complex"/>
    <property type="evidence" value="ECO:0007669"/>
    <property type="project" value="UniProtKB-ARBA"/>
</dbReference>
<dbReference type="EMBL" id="UYRW01000242">
    <property type="protein sequence ID" value="VDK64877.1"/>
    <property type="molecule type" value="Genomic_DNA"/>
</dbReference>
<keyword evidence="11" id="KW-0175">Coiled coil</keyword>
<comment type="subcellular location">
    <subcellularLocation>
        <location evidence="2">Cytoplasm</location>
    </subcellularLocation>
    <subcellularLocation>
        <location evidence="3">Golgi apparatus</location>
    </subcellularLocation>
    <subcellularLocation>
        <location evidence="1">Membrane</location>
        <topology evidence="1">Peripheral membrane protein</topology>
        <orientation evidence="1">Cytoplasmic side</orientation>
    </subcellularLocation>
</comment>
<keyword evidence="6" id="KW-0963">Cytoplasm</keyword>
<dbReference type="STRING" id="42157.A0A182E1D4"/>
<reference evidence="16" key="1">
    <citation type="submission" date="2016-06" db="UniProtKB">
        <authorList>
            <consortium name="WormBaseParasite"/>
        </authorList>
    </citation>
    <scope>IDENTIFICATION</scope>
</reference>
<dbReference type="Gene3D" id="1.20.1270.60">
    <property type="entry name" value="Arfaptin homology (AH) domain/BAR domain"/>
    <property type="match status" value="1"/>
</dbReference>
<dbReference type="OrthoDB" id="271164at2759"/>
<dbReference type="InterPro" id="IPR027267">
    <property type="entry name" value="AH/BAR_dom_sf"/>
</dbReference>
<dbReference type="GO" id="GO:0034498">
    <property type="term" value="P:early endosome to Golgi transport"/>
    <property type="evidence" value="ECO:0007669"/>
    <property type="project" value="TreeGrafter"/>
</dbReference>
<gene>
    <name evidence="14" type="ORF">NOO_LOCUS1770</name>
</gene>
<keyword evidence="8" id="KW-0653">Protein transport</keyword>
<dbReference type="PANTHER" id="PTHR10555:SF170">
    <property type="entry name" value="FI18122P1"/>
    <property type="match status" value="1"/>
</dbReference>
<dbReference type="GO" id="GO:0005829">
    <property type="term" value="C:cytosol"/>
    <property type="evidence" value="ECO:0007669"/>
    <property type="project" value="GOC"/>
</dbReference>
<reference evidence="14 15" key="2">
    <citation type="submission" date="2018-08" db="EMBL/GenBank/DDBJ databases">
        <authorList>
            <person name="Laetsch R D."/>
            <person name="Stevens L."/>
            <person name="Kumar S."/>
            <person name="Blaxter L. M."/>
        </authorList>
    </citation>
    <scope>NUCLEOTIDE SEQUENCE [LARGE SCALE GENOMIC DNA]</scope>
</reference>
<dbReference type="Gene3D" id="3.30.1520.10">
    <property type="entry name" value="Phox-like domain"/>
    <property type="match status" value="1"/>
</dbReference>
<dbReference type="SMART" id="SM00312">
    <property type="entry name" value="PX"/>
    <property type="match status" value="1"/>
</dbReference>
<dbReference type="InterPro" id="IPR015404">
    <property type="entry name" value="Vps5_C"/>
</dbReference>
<keyword evidence="9" id="KW-0333">Golgi apparatus</keyword>
<evidence type="ECO:0000256" key="3">
    <source>
        <dbReference type="ARBA" id="ARBA00004555"/>
    </source>
</evidence>
<evidence type="ECO:0000256" key="11">
    <source>
        <dbReference type="SAM" id="Coils"/>
    </source>
</evidence>
<feature type="region of interest" description="Disordered" evidence="12">
    <location>
        <begin position="26"/>
        <end position="47"/>
    </location>
</feature>
<keyword evidence="5" id="KW-0813">Transport</keyword>
<dbReference type="InterPro" id="IPR001683">
    <property type="entry name" value="PX_dom"/>
</dbReference>
<dbReference type="GO" id="GO:0005794">
    <property type="term" value="C:Golgi apparatus"/>
    <property type="evidence" value="ECO:0007669"/>
    <property type="project" value="UniProtKB-SubCell"/>
</dbReference>
<organism evidence="16">
    <name type="scientific">Onchocerca ochengi</name>
    <name type="common">Filarial nematode worm</name>
    <dbReference type="NCBI Taxonomy" id="42157"/>
    <lineage>
        <taxon>Eukaryota</taxon>
        <taxon>Metazoa</taxon>
        <taxon>Ecdysozoa</taxon>
        <taxon>Nematoda</taxon>
        <taxon>Chromadorea</taxon>
        <taxon>Rhabditida</taxon>
        <taxon>Spirurina</taxon>
        <taxon>Spiruromorpha</taxon>
        <taxon>Filarioidea</taxon>
        <taxon>Onchocercidae</taxon>
        <taxon>Onchocerca</taxon>
    </lineage>
</organism>
<evidence type="ECO:0000256" key="5">
    <source>
        <dbReference type="ARBA" id="ARBA00022448"/>
    </source>
</evidence>
<dbReference type="Proteomes" id="UP000271087">
    <property type="component" value="Unassembled WGS sequence"/>
</dbReference>
<dbReference type="Pfam" id="PF09325">
    <property type="entry name" value="Vps5"/>
    <property type="match status" value="1"/>
</dbReference>
<evidence type="ECO:0000256" key="2">
    <source>
        <dbReference type="ARBA" id="ARBA00004496"/>
    </source>
</evidence>
<dbReference type="SUPFAM" id="SSF64268">
    <property type="entry name" value="PX domain"/>
    <property type="match status" value="1"/>
</dbReference>
<feature type="coiled-coil region" evidence="11">
    <location>
        <begin position="234"/>
        <end position="261"/>
    </location>
</feature>
<dbReference type="CDD" id="cd07623">
    <property type="entry name" value="BAR_SNX1_2"/>
    <property type="match status" value="1"/>
</dbReference>
<evidence type="ECO:0000256" key="6">
    <source>
        <dbReference type="ARBA" id="ARBA00022490"/>
    </source>
</evidence>
<dbReference type="FunFam" id="1.20.1270.60:FF:000022">
    <property type="entry name" value="Sorting nexin 3 protein"/>
    <property type="match status" value="1"/>
</dbReference>
<dbReference type="PANTHER" id="PTHR10555">
    <property type="entry name" value="SORTING NEXIN"/>
    <property type="match status" value="1"/>
</dbReference>
<accession>A0A182E1D4</accession>
<evidence type="ECO:0000256" key="10">
    <source>
        <dbReference type="ARBA" id="ARBA00023136"/>
    </source>
</evidence>
<dbReference type="GO" id="GO:0035091">
    <property type="term" value="F:phosphatidylinositol binding"/>
    <property type="evidence" value="ECO:0007669"/>
    <property type="project" value="InterPro"/>
</dbReference>
<name>A0A182E1D4_ONCOC</name>
<feature type="domain" description="PX" evidence="13">
    <location>
        <begin position="64"/>
        <end position="196"/>
    </location>
</feature>